<dbReference type="InterPro" id="IPR001750">
    <property type="entry name" value="ND/Mrp_TM"/>
</dbReference>
<feature type="transmembrane region" description="Helical" evidence="5">
    <location>
        <begin position="532"/>
        <end position="556"/>
    </location>
</feature>
<dbReference type="GO" id="GO:0042773">
    <property type="term" value="P:ATP synthesis coupled electron transport"/>
    <property type="evidence" value="ECO:0007669"/>
    <property type="project" value="InterPro"/>
</dbReference>
<comment type="similarity">
    <text evidence="5">Belongs to the complex I subunit 2 family.</text>
</comment>
<comment type="caution">
    <text evidence="8">The sequence shown here is derived from an EMBL/GenBank/DDBJ whole genome shotgun (WGS) entry which is preliminary data.</text>
</comment>
<comment type="catalytic activity">
    <reaction evidence="5">
        <text>a quinone + NADH + 5 H(+)(in) = a quinol + NAD(+) + 4 H(+)(out)</text>
        <dbReference type="Rhea" id="RHEA:57888"/>
        <dbReference type="ChEBI" id="CHEBI:15378"/>
        <dbReference type="ChEBI" id="CHEBI:24646"/>
        <dbReference type="ChEBI" id="CHEBI:57540"/>
        <dbReference type="ChEBI" id="CHEBI:57945"/>
        <dbReference type="ChEBI" id="CHEBI:132124"/>
    </reaction>
</comment>
<evidence type="ECO:0000256" key="3">
    <source>
        <dbReference type="ARBA" id="ARBA00022989"/>
    </source>
</evidence>
<proteinExistence type="inferred from homology"/>
<keyword evidence="5" id="KW-1003">Cell membrane</keyword>
<evidence type="ECO:0000313" key="9">
    <source>
        <dbReference type="Proteomes" id="UP000071392"/>
    </source>
</evidence>
<keyword evidence="5" id="KW-1278">Translocase</keyword>
<dbReference type="GO" id="GO:0012505">
    <property type="term" value="C:endomembrane system"/>
    <property type="evidence" value="ECO:0007669"/>
    <property type="project" value="UniProtKB-SubCell"/>
</dbReference>
<dbReference type="GO" id="GO:0050136">
    <property type="term" value="F:NADH dehydrogenase (quinone) (non-electrogenic) activity"/>
    <property type="evidence" value="ECO:0007669"/>
    <property type="project" value="UniProtKB-UniRule"/>
</dbReference>
<feature type="transmembrane region" description="Helical" evidence="5">
    <location>
        <begin position="146"/>
        <end position="167"/>
    </location>
</feature>
<protein>
    <recommendedName>
        <fullName evidence="5">NADH-quinone oxidoreductase subunit N</fullName>
        <ecNumber evidence="5">7.1.1.-</ecNumber>
    </recommendedName>
    <alternativeName>
        <fullName evidence="5">NADH dehydrogenase I subunit N</fullName>
    </alternativeName>
    <alternativeName>
        <fullName evidence="5">NDH-1 subunit N</fullName>
    </alternativeName>
</protein>
<comment type="function">
    <text evidence="5">NDH-1 shuttles electrons from NADH, via FMN and iron-sulfur (Fe-S) centers, to quinones in the respiratory chain. The immediate electron acceptor for the enzyme in this species is believed to be ubiquinone. Couples the redox reaction to proton translocation (for every two electrons transferred, four hydrogen ions are translocated across the cytoplasmic membrane), and thus conserves the redox energy in a proton gradient.</text>
</comment>
<comment type="subcellular location">
    <subcellularLocation>
        <location evidence="5">Cell membrane</location>
        <topology evidence="5">Multi-pass membrane protein</topology>
    </subcellularLocation>
    <subcellularLocation>
        <location evidence="1">Endomembrane system</location>
        <topology evidence="1">Multi-pass membrane protein</topology>
    </subcellularLocation>
    <subcellularLocation>
        <location evidence="6">Membrane</location>
        <topology evidence="6">Multi-pass membrane protein</topology>
    </subcellularLocation>
</comment>
<dbReference type="NCBIfam" id="TIGR01770">
    <property type="entry name" value="NDH_I_N"/>
    <property type="match status" value="1"/>
</dbReference>
<accession>A0A139SNZ3</accession>
<evidence type="ECO:0000259" key="7">
    <source>
        <dbReference type="Pfam" id="PF00361"/>
    </source>
</evidence>
<dbReference type="InterPro" id="IPR010096">
    <property type="entry name" value="NADH-Q_OxRdtase_suN/2"/>
</dbReference>
<keyword evidence="4 5" id="KW-0472">Membrane</keyword>
<evidence type="ECO:0000313" key="8">
    <source>
        <dbReference type="EMBL" id="KXU36242.1"/>
    </source>
</evidence>
<dbReference type="RefSeq" id="WP_068711338.1">
    <property type="nucleotide sequence ID" value="NZ_LSZP01000028.1"/>
</dbReference>
<dbReference type="STRING" id="1548208.AXK12_03645"/>
<feature type="transmembrane region" description="Helical" evidence="5">
    <location>
        <begin position="15"/>
        <end position="34"/>
    </location>
</feature>
<dbReference type="GO" id="GO:0005886">
    <property type="term" value="C:plasma membrane"/>
    <property type="evidence" value="ECO:0007669"/>
    <property type="project" value="UniProtKB-SubCell"/>
</dbReference>
<evidence type="ECO:0000256" key="2">
    <source>
        <dbReference type="ARBA" id="ARBA00022692"/>
    </source>
</evidence>
<feature type="transmembrane region" description="Helical" evidence="5">
    <location>
        <begin position="402"/>
        <end position="424"/>
    </location>
</feature>
<dbReference type="EC" id="7.1.1.-" evidence="5"/>
<keyword evidence="5" id="KW-0874">Quinone</keyword>
<dbReference type="Proteomes" id="UP000071392">
    <property type="component" value="Unassembled WGS sequence"/>
</dbReference>
<keyword evidence="5" id="KW-0830">Ubiquinone</keyword>
<dbReference type="Pfam" id="PF00361">
    <property type="entry name" value="Proton_antipo_M"/>
    <property type="match status" value="1"/>
</dbReference>
<feature type="transmembrane region" description="Helical" evidence="5">
    <location>
        <begin position="230"/>
        <end position="255"/>
    </location>
</feature>
<reference evidence="8 9" key="1">
    <citation type="submission" date="2016-02" db="EMBL/GenBank/DDBJ databases">
        <authorList>
            <person name="Wen L."/>
            <person name="He K."/>
            <person name="Yang H."/>
        </authorList>
    </citation>
    <scope>NUCLEOTIDE SEQUENCE [LARGE SCALE GENOMIC DNA]</scope>
    <source>
        <strain evidence="8 9">CV41</strain>
    </source>
</reference>
<keyword evidence="5" id="KW-0520">NAD</keyword>
<feature type="transmembrane region" description="Helical" evidence="5">
    <location>
        <begin position="98"/>
        <end position="116"/>
    </location>
</feature>
<sequence length="558" mass="58166">MSFELLHAAADSNRWAAILPEVSLGCLALLLLVLEMVLPRAAHRAIPVVAIAGQTVLLALLLASFCCASGACGIGAYLGTETFNGLLLHTRDGQFMRVFFLLTSLLVSVLGVVSLGRRQLPRVEFFSIVLVIGGALMLLAQSNHFVMLFVALETVTVGFYILVSYFRTSALSLEAGLKYLITGALSSGLLLFGIVLLYGVSGNPLLIGSTDNGMHFGELRGFLAANPDNFLASLGIVLVLSGVCFKIGAFPFQIWVPDVYQGAPTPVTAYLAVGSKAAGFAILLILVHTAFAPYAGLVIPVLTVLAALTLVFGNLAALTQHNVKRLIGLSGVSHAGFLLLGVVASLHSTAAIGAVQFYLGGYLLASFAVFGVMTLLARADGADADAIQELDDYAGLAKTQPFLALVLVIGLGSLAGIPPLVGFMGKLFIFISAFQAELYGLLAVAVLGVVVSIYYYFGWVRAALFGEPDGASKTASADRAAAPVAAKAAALVAAEPASQPAPSWSIEFEEDTPLQNKGGSAAGVCVCTPVKWALGLLAAAVVFFGFYQGALGDWLLSR</sequence>
<feature type="transmembrane region" description="Helical" evidence="5">
    <location>
        <begin position="55"/>
        <end position="78"/>
    </location>
</feature>
<feature type="transmembrane region" description="Helical" evidence="5">
    <location>
        <begin position="267"/>
        <end position="291"/>
    </location>
</feature>
<feature type="transmembrane region" description="Helical" evidence="5">
    <location>
        <begin position="436"/>
        <end position="457"/>
    </location>
</feature>
<dbReference type="OrthoDB" id="9807568at2"/>
<dbReference type="EMBL" id="LSZP01000028">
    <property type="protein sequence ID" value="KXU36242.1"/>
    <property type="molecule type" value="Genomic_DNA"/>
</dbReference>
<keyword evidence="9" id="KW-1185">Reference proteome</keyword>
<dbReference type="GO" id="GO:0008137">
    <property type="term" value="F:NADH dehydrogenase (ubiquinone) activity"/>
    <property type="evidence" value="ECO:0007669"/>
    <property type="project" value="InterPro"/>
</dbReference>
<keyword evidence="5" id="KW-0813">Transport</keyword>
<feature type="transmembrane region" description="Helical" evidence="5">
    <location>
        <begin position="179"/>
        <end position="200"/>
    </location>
</feature>
<feature type="transmembrane region" description="Helical" evidence="5">
    <location>
        <begin position="297"/>
        <end position="317"/>
    </location>
</feature>
<keyword evidence="3 5" id="KW-1133">Transmembrane helix</keyword>
<keyword evidence="2 5" id="KW-0812">Transmembrane</keyword>
<dbReference type="PANTHER" id="PTHR22773">
    <property type="entry name" value="NADH DEHYDROGENASE"/>
    <property type="match status" value="1"/>
</dbReference>
<comment type="subunit">
    <text evidence="5">NDH-1 is composed of 14 different subunits. Subunits NuoA, H, J, K, L, M, N constitute the membrane sector of the complex.</text>
</comment>
<evidence type="ECO:0000256" key="4">
    <source>
        <dbReference type="ARBA" id="ARBA00023136"/>
    </source>
</evidence>
<gene>
    <name evidence="5" type="primary">nuoN</name>
    <name evidence="8" type="ORF">AXK12_03645</name>
</gene>
<evidence type="ECO:0000256" key="1">
    <source>
        <dbReference type="ARBA" id="ARBA00004127"/>
    </source>
</evidence>
<dbReference type="HAMAP" id="MF_00445">
    <property type="entry name" value="NDH1_NuoN_1"/>
    <property type="match status" value="1"/>
</dbReference>
<evidence type="ECO:0000256" key="6">
    <source>
        <dbReference type="RuleBase" id="RU000320"/>
    </source>
</evidence>
<feature type="domain" description="NADH:quinone oxidoreductase/Mrp antiporter transmembrane" evidence="7">
    <location>
        <begin position="142"/>
        <end position="450"/>
    </location>
</feature>
<feature type="transmembrane region" description="Helical" evidence="5">
    <location>
        <begin position="123"/>
        <end position="140"/>
    </location>
</feature>
<dbReference type="GO" id="GO:0048038">
    <property type="term" value="F:quinone binding"/>
    <property type="evidence" value="ECO:0007669"/>
    <property type="project" value="UniProtKB-KW"/>
</dbReference>
<evidence type="ECO:0000256" key="5">
    <source>
        <dbReference type="HAMAP-Rule" id="MF_00445"/>
    </source>
</evidence>
<organism evidence="8 9">
    <name type="scientific">Cephaloticoccus capnophilus</name>
    <dbReference type="NCBI Taxonomy" id="1548208"/>
    <lineage>
        <taxon>Bacteria</taxon>
        <taxon>Pseudomonadati</taxon>
        <taxon>Verrucomicrobiota</taxon>
        <taxon>Opitutia</taxon>
        <taxon>Opitutales</taxon>
        <taxon>Opitutaceae</taxon>
        <taxon>Cephaloticoccus</taxon>
    </lineage>
</organism>
<name>A0A139SNZ3_9BACT</name>
<dbReference type="AlphaFoldDB" id="A0A139SNZ3"/>